<proteinExistence type="predicted"/>
<dbReference type="EMBL" id="QGGU01000004">
    <property type="protein sequence ID" value="PWK52863.1"/>
    <property type="molecule type" value="Genomic_DNA"/>
</dbReference>
<dbReference type="RefSeq" id="WP_109762849.1">
    <property type="nucleotide sequence ID" value="NZ_QGGU01000004.1"/>
</dbReference>
<dbReference type="Proteomes" id="UP000245790">
    <property type="component" value="Unassembled WGS sequence"/>
</dbReference>
<organism evidence="2 3">
    <name type="scientific">Pleionea mediterranea</name>
    <dbReference type="NCBI Taxonomy" id="523701"/>
    <lineage>
        <taxon>Bacteria</taxon>
        <taxon>Pseudomonadati</taxon>
        <taxon>Pseudomonadota</taxon>
        <taxon>Gammaproteobacteria</taxon>
        <taxon>Oceanospirillales</taxon>
        <taxon>Pleioneaceae</taxon>
        <taxon>Pleionea</taxon>
    </lineage>
</organism>
<feature type="domain" description="T6SS Phospholipase effector Tle1-like catalytic" evidence="1">
    <location>
        <begin position="18"/>
        <end position="266"/>
    </location>
</feature>
<gene>
    <name evidence="2" type="ORF">C8D97_10481</name>
</gene>
<comment type="caution">
    <text evidence="2">The sequence shown here is derived from an EMBL/GenBank/DDBJ whole genome shotgun (WGS) entry which is preliminary data.</text>
</comment>
<accession>A0A316FWV1</accession>
<name>A0A316FWV1_9GAMM</name>
<keyword evidence="2" id="KW-0378">Hydrolase</keyword>
<sequence>MEFKKRYVINHAAPAKHRNVIVLMDGTWNDESGKDGNDIVTNIVKFYRILQPDSEHQISRYFRGVGNDEDNGVLGRLTQGAFGSGERNIREHAYATVCKEYQPGDRLFILGFSRGAATARMLASDLHKKGIPDAITIETKSHMNRSTRNIEQRFRRYASEGEQHPVKNIFLGVWDTVYAFGIPVKLLGIPFGKYNLFQDQFVSPNVDKAVHCVAVDETRDPFKPVLMNHDSERIHEVWFSGVHSDVGGGYKEDFLGRLTLNYMMKQIDLYCTDKNIPHINFQSDRRAIYTDTSTQKVVFHFHGLGWKKSIRSIHVQKDNEPNHQLPPLIHKSVIDHHKNSDTFSLSIKKRWFKDDITRLNRVVYNPPNIKSLKRKFTVVE</sequence>
<dbReference type="InterPro" id="IPR018712">
    <property type="entry name" value="Tle1-like_cat"/>
</dbReference>
<dbReference type="GO" id="GO:0016787">
    <property type="term" value="F:hydrolase activity"/>
    <property type="evidence" value="ECO:0007669"/>
    <property type="project" value="UniProtKB-KW"/>
</dbReference>
<dbReference type="PANTHER" id="PTHR33840">
    <property type="match status" value="1"/>
</dbReference>
<reference evidence="2 3" key="1">
    <citation type="submission" date="2018-05" db="EMBL/GenBank/DDBJ databases">
        <title>Genomic Encyclopedia of Type Strains, Phase IV (KMG-IV): sequencing the most valuable type-strain genomes for metagenomic binning, comparative biology and taxonomic classification.</title>
        <authorList>
            <person name="Goeker M."/>
        </authorList>
    </citation>
    <scope>NUCLEOTIDE SEQUENCE [LARGE SCALE GENOMIC DNA]</scope>
    <source>
        <strain evidence="2 3">DSM 25350</strain>
    </source>
</reference>
<dbReference type="InterPro" id="IPR029058">
    <property type="entry name" value="AB_hydrolase_fold"/>
</dbReference>
<dbReference type="AlphaFoldDB" id="A0A316FWV1"/>
<dbReference type="SUPFAM" id="SSF53474">
    <property type="entry name" value="alpha/beta-Hydrolases"/>
    <property type="match status" value="1"/>
</dbReference>
<evidence type="ECO:0000313" key="3">
    <source>
        <dbReference type="Proteomes" id="UP000245790"/>
    </source>
</evidence>
<protein>
    <submittedName>
        <fullName evidence="2">Putative alpha/beta hydrolase family protein DUF2235</fullName>
    </submittedName>
</protein>
<dbReference type="PANTHER" id="PTHR33840:SF1">
    <property type="entry name" value="TLE1 PHOSPHOLIPASE DOMAIN-CONTAINING PROTEIN"/>
    <property type="match status" value="1"/>
</dbReference>
<dbReference type="OrthoDB" id="4378831at2"/>
<dbReference type="Pfam" id="PF09994">
    <property type="entry name" value="T6SS_Tle1-like_cat"/>
    <property type="match status" value="1"/>
</dbReference>
<evidence type="ECO:0000259" key="1">
    <source>
        <dbReference type="Pfam" id="PF09994"/>
    </source>
</evidence>
<keyword evidence="3" id="KW-1185">Reference proteome</keyword>
<evidence type="ECO:0000313" key="2">
    <source>
        <dbReference type="EMBL" id="PWK52863.1"/>
    </source>
</evidence>